<evidence type="ECO:0008006" key="3">
    <source>
        <dbReference type="Google" id="ProtNLM"/>
    </source>
</evidence>
<dbReference type="PANTHER" id="PTHR32305">
    <property type="match status" value="1"/>
</dbReference>
<keyword evidence="2" id="KW-1185">Reference proteome</keyword>
<protein>
    <recommendedName>
        <fullName evidence="3">RHS repeat-associated core domain-containing protein</fullName>
    </recommendedName>
</protein>
<sequence length="224" mass="22925">MQARYYDPVAARFLSTDPIGYQDQFNLYAYVGNDPVNKVDPTGEDGYALSGEIDTPAGKAEVSAGVNLTGENKGLFIGLQIGTPLGGTSAGAPTTASRAGASTEVSGEAFQTDNLDNRFGAGLSSSINVPLTPTLAGVGTESSSNQEGTYTELEASVSEGAAFSAHATQSSGLSLTGNAVGLRLAAHGPDGSVSQRLDTTSPAARAIQNVNRLSYELTGKMLIK</sequence>
<comment type="caution">
    <text evidence="1">The sequence shown here is derived from an EMBL/GenBank/DDBJ whole genome shotgun (WGS) entry which is preliminary data.</text>
</comment>
<evidence type="ECO:0000313" key="2">
    <source>
        <dbReference type="Proteomes" id="UP000628854"/>
    </source>
</evidence>
<proteinExistence type="predicted"/>
<accession>A0ABQ1JXP5</accession>
<dbReference type="InterPro" id="IPR050708">
    <property type="entry name" value="T6SS_VgrG/RHS"/>
</dbReference>
<dbReference type="Gene3D" id="2.180.10.10">
    <property type="entry name" value="RHS repeat-associated core"/>
    <property type="match status" value="1"/>
</dbReference>
<dbReference type="NCBIfam" id="TIGR03696">
    <property type="entry name" value="Rhs_assc_core"/>
    <property type="match status" value="1"/>
</dbReference>
<dbReference type="Proteomes" id="UP000628854">
    <property type="component" value="Unassembled WGS sequence"/>
</dbReference>
<reference evidence="2" key="1">
    <citation type="journal article" date="2019" name="Int. J. Syst. Evol. Microbiol.">
        <title>The Global Catalogue of Microorganisms (GCM) 10K type strain sequencing project: providing services to taxonomists for standard genome sequencing and annotation.</title>
        <authorList>
            <consortium name="The Broad Institute Genomics Platform"/>
            <consortium name="The Broad Institute Genome Sequencing Center for Infectious Disease"/>
            <person name="Wu L."/>
            <person name="Ma J."/>
        </authorList>
    </citation>
    <scope>NUCLEOTIDE SEQUENCE [LARGE SCALE GENOMIC DNA]</scope>
    <source>
        <strain evidence="2">CGMCC 1.15928</strain>
    </source>
</reference>
<dbReference type="PANTHER" id="PTHR32305:SF15">
    <property type="entry name" value="PROTEIN RHSA-RELATED"/>
    <property type="match status" value="1"/>
</dbReference>
<name>A0ABQ1JXP5_9PROT</name>
<dbReference type="InterPro" id="IPR022385">
    <property type="entry name" value="Rhs_assc_core"/>
</dbReference>
<gene>
    <name evidence="1" type="ORF">GCM10011503_32230</name>
</gene>
<dbReference type="EMBL" id="BMKF01000003">
    <property type="protein sequence ID" value="GGB80996.1"/>
    <property type="molecule type" value="Genomic_DNA"/>
</dbReference>
<organism evidence="1 2">
    <name type="scientific">Henriciella pelagia</name>
    <dbReference type="NCBI Taxonomy" id="1977912"/>
    <lineage>
        <taxon>Bacteria</taxon>
        <taxon>Pseudomonadati</taxon>
        <taxon>Pseudomonadota</taxon>
        <taxon>Alphaproteobacteria</taxon>
        <taxon>Hyphomonadales</taxon>
        <taxon>Hyphomonadaceae</taxon>
        <taxon>Henriciella</taxon>
    </lineage>
</organism>
<evidence type="ECO:0000313" key="1">
    <source>
        <dbReference type="EMBL" id="GGB80996.1"/>
    </source>
</evidence>